<dbReference type="eggNOG" id="COG3741">
    <property type="taxonomic scope" value="Bacteria"/>
</dbReference>
<dbReference type="EMBL" id="ARYK01000009">
    <property type="protein sequence ID" value="KCZ88843.1"/>
    <property type="molecule type" value="Genomic_DNA"/>
</dbReference>
<dbReference type="STRING" id="1280950.HJO_15039"/>
<dbReference type="NCBIfam" id="TIGR02017">
    <property type="entry name" value="hutG_amidohyd"/>
    <property type="match status" value="1"/>
</dbReference>
<reference evidence="1 2" key="1">
    <citation type="journal article" date="2014" name="Antonie Van Leeuwenhoek">
        <title>Hyphomonas beringensis sp. nov. and Hyphomonas chukchiensis sp. nov., isolated from surface seawater of the Bering Sea and Chukchi Sea.</title>
        <authorList>
            <person name="Li C."/>
            <person name="Lai Q."/>
            <person name="Li G."/>
            <person name="Dong C."/>
            <person name="Wang J."/>
            <person name="Liao Y."/>
            <person name="Shao Z."/>
        </authorList>
    </citation>
    <scope>NUCLEOTIDE SEQUENCE [LARGE SCALE GENOMIC DNA]</scope>
    <source>
        <strain evidence="1 2">MHS-2</strain>
    </source>
</reference>
<dbReference type="Pfam" id="PF05013">
    <property type="entry name" value="FGase"/>
    <property type="match status" value="1"/>
</dbReference>
<accession>A0A059FE98</accession>
<proteinExistence type="predicted"/>
<dbReference type="Gene3D" id="3.40.630.40">
    <property type="entry name" value="Zn-dependent exopeptidases"/>
    <property type="match status" value="1"/>
</dbReference>
<sequence length="267" mass="29376">MNPVTVIRGTGPIILGQPHSGTHVPDDIFARLNDLGQQLRDTDWHVPRLYDGLLANVTIVRANFSRYVIDANRDPSGTSLYPGQNTTELVPTSTFDNELIWHTNPTEADIAHRLESYHRAYHAALEAEIARVKADHGLAVLYDCHSIRSRIPHLFDNQLPDLNIGNNGGQTCAPAITSAVTAACAQSPTYSHVVNGRFKGGWTTRHYGRPEDGVHAIQMELAQRCYLASEAPPFAYDASRANTLRQLLGTILTAVEDTVKSSLMTEI</sequence>
<gene>
    <name evidence="1" type="ORF">HJO_15039</name>
</gene>
<dbReference type="SUPFAM" id="SSF53187">
    <property type="entry name" value="Zn-dependent exopeptidases"/>
    <property type="match status" value="1"/>
</dbReference>
<evidence type="ECO:0000313" key="1">
    <source>
        <dbReference type="EMBL" id="KCZ88843.1"/>
    </source>
</evidence>
<dbReference type="InterPro" id="IPR007709">
    <property type="entry name" value="N-FG_amidohydro"/>
</dbReference>
<organism evidence="1 2">
    <name type="scientific">Hyphomonas johnsonii MHS-2</name>
    <dbReference type="NCBI Taxonomy" id="1280950"/>
    <lineage>
        <taxon>Bacteria</taxon>
        <taxon>Pseudomonadati</taxon>
        <taxon>Pseudomonadota</taxon>
        <taxon>Alphaproteobacteria</taxon>
        <taxon>Hyphomonadales</taxon>
        <taxon>Hyphomonadaceae</taxon>
        <taxon>Hyphomonas</taxon>
    </lineage>
</organism>
<dbReference type="AlphaFoldDB" id="A0A059FE98"/>
<comment type="caution">
    <text evidence="1">The sequence shown here is derived from an EMBL/GenBank/DDBJ whole genome shotgun (WGS) entry which is preliminary data.</text>
</comment>
<dbReference type="Proteomes" id="UP000025171">
    <property type="component" value="Unassembled WGS sequence"/>
</dbReference>
<dbReference type="GO" id="GO:0016787">
    <property type="term" value="F:hydrolase activity"/>
    <property type="evidence" value="ECO:0007669"/>
    <property type="project" value="UniProtKB-KW"/>
</dbReference>
<keyword evidence="1" id="KW-0378">Hydrolase</keyword>
<protein>
    <submittedName>
        <fullName evidence="1">N-formylglutamate amidohydrolase</fullName>
    </submittedName>
</protein>
<dbReference type="OrthoDB" id="9802050at2"/>
<name>A0A059FE98_9PROT</name>
<dbReference type="InterPro" id="IPR010247">
    <property type="entry name" value="HutG_amidohyd"/>
</dbReference>
<keyword evidence="2" id="KW-1185">Reference proteome</keyword>
<evidence type="ECO:0000313" key="2">
    <source>
        <dbReference type="Proteomes" id="UP000025171"/>
    </source>
</evidence>
<dbReference type="PATRIC" id="fig|1280950.3.peg.3019"/>
<dbReference type="RefSeq" id="WP_035618524.1">
    <property type="nucleotide sequence ID" value="NZ_ARYK01000009.1"/>
</dbReference>